<protein>
    <submittedName>
        <fullName evidence="1">Uncharacterized protein</fullName>
    </submittedName>
</protein>
<reference evidence="1 2" key="1">
    <citation type="submission" date="2016-10" db="EMBL/GenBank/DDBJ databases">
        <authorList>
            <person name="de Groot N.N."/>
        </authorList>
    </citation>
    <scope>NUCLEOTIDE SEQUENCE [LARGE SCALE GENOMIC DNA]</scope>
    <source>
        <strain evidence="1 2">YAD2003</strain>
    </source>
</reference>
<name>A0A1H6K7R1_RUMFL</name>
<accession>A0A1H6K7R1</accession>
<sequence>MAYIIIKVYMFFSESAVNAWEIVYKIGGVYKLYIYWAKNGYKETLQEVAELVGI</sequence>
<gene>
    <name evidence="1" type="ORF">SAMN02910265_02258</name>
</gene>
<dbReference type="Proteomes" id="UP000183190">
    <property type="component" value="Unassembled WGS sequence"/>
</dbReference>
<dbReference type="AlphaFoldDB" id="A0A1H6K7R1"/>
<proteinExistence type="predicted"/>
<dbReference type="EMBL" id="FNWV01000008">
    <property type="protein sequence ID" value="SEH71469.1"/>
    <property type="molecule type" value="Genomic_DNA"/>
</dbReference>
<evidence type="ECO:0000313" key="2">
    <source>
        <dbReference type="Proteomes" id="UP000183190"/>
    </source>
</evidence>
<evidence type="ECO:0000313" key="1">
    <source>
        <dbReference type="EMBL" id="SEH71469.1"/>
    </source>
</evidence>
<organism evidence="1 2">
    <name type="scientific">Ruminococcus flavefaciens</name>
    <dbReference type="NCBI Taxonomy" id="1265"/>
    <lineage>
        <taxon>Bacteria</taxon>
        <taxon>Bacillati</taxon>
        <taxon>Bacillota</taxon>
        <taxon>Clostridia</taxon>
        <taxon>Eubacteriales</taxon>
        <taxon>Oscillospiraceae</taxon>
        <taxon>Ruminococcus</taxon>
    </lineage>
</organism>